<gene>
    <name evidence="1" type="ORF">BJY18_007108</name>
</gene>
<accession>A0A840J758</accession>
<reference evidence="1 2" key="1">
    <citation type="submission" date="2020-08" db="EMBL/GenBank/DDBJ databases">
        <title>Sequencing the genomes of 1000 actinobacteria strains.</title>
        <authorList>
            <person name="Klenk H.-P."/>
        </authorList>
    </citation>
    <scope>NUCLEOTIDE SEQUENCE [LARGE SCALE GENOMIC DNA]</scope>
    <source>
        <strain evidence="1 2">DSM 45859</strain>
    </source>
</reference>
<evidence type="ECO:0000313" key="2">
    <source>
        <dbReference type="Proteomes" id="UP000581769"/>
    </source>
</evidence>
<protein>
    <submittedName>
        <fullName evidence="1">Uncharacterized protein</fullName>
    </submittedName>
</protein>
<evidence type="ECO:0000313" key="1">
    <source>
        <dbReference type="EMBL" id="MBB4689623.1"/>
    </source>
</evidence>
<name>A0A840J758_9PSEU</name>
<dbReference type="EMBL" id="JACHMG010000001">
    <property type="protein sequence ID" value="MBB4689623.1"/>
    <property type="molecule type" value="Genomic_DNA"/>
</dbReference>
<keyword evidence="2" id="KW-1185">Reference proteome</keyword>
<dbReference type="AlphaFoldDB" id="A0A840J758"/>
<dbReference type="Proteomes" id="UP000581769">
    <property type="component" value="Unassembled WGS sequence"/>
</dbReference>
<comment type="caution">
    <text evidence="1">The sequence shown here is derived from an EMBL/GenBank/DDBJ whole genome shotgun (WGS) entry which is preliminary data.</text>
</comment>
<sequence>MRSSWPPPELAWCVLPARVPKILASVAAFDAVE</sequence>
<organism evidence="1 2">
    <name type="scientific">Amycolatopsis jiangsuensis</name>
    <dbReference type="NCBI Taxonomy" id="1181879"/>
    <lineage>
        <taxon>Bacteria</taxon>
        <taxon>Bacillati</taxon>
        <taxon>Actinomycetota</taxon>
        <taxon>Actinomycetes</taxon>
        <taxon>Pseudonocardiales</taxon>
        <taxon>Pseudonocardiaceae</taxon>
        <taxon>Amycolatopsis</taxon>
    </lineage>
</organism>
<proteinExistence type="predicted"/>